<organism evidence="3 4">
    <name type="scientific">Sinorhizobium garamanticum</name>
    <dbReference type="NCBI Taxonomy" id="680247"/>
    <lineage>
        <taxon>Bacteria</taxon>
        <taxon>Pseudomonadati</taxon>
        <taxon>Pseudomonadota</taxon>
        <taxon>Alphaproteobacteria</taxon>
        <taxon>Hyphomicrobiales</taxon>
        <taxon>Rhizobiaceae</taxon>
        <taxon>Sinorhizobium/Ensifer group</taxon>
        <taxon>Sinorhizobium</taxon>
    </lineage>
</organism>
<dbReference type="Pfam" id="PF00589">
    <property type="entry name" value="Phage_integrase"/>
    <property type="match status" value="1"/>
</dbReference>
<evidence type="ECO:0000313" key="4">
    <source>
        <dbReference type="Proteomes" id="UP001229355"/>
    </source>
</evidence>
<evidence type="ECO:0000256" key="1">
    <source>
        <dbReference type="ARBA" id="ARBA00023172"/>
    </source>
</evidence>
<proteinExistence type="predicted"/>
<sequence>MHALKEYDLQKWHSSLPDSLKATSKQRLVNDFKAALNSAYAAHRTRLPSDLPAIIKHGLKPPMQHDDEAAPLARDNQILSDTLIGRLIRAAREIDSEQEWEGDLYRFVVVLASTGARFSQIARMKVGDVQRAQGRLMVPVSRKGRGGKSGSTPVPVGKDVLDALLPVATNRADDAPLLERWRWKQASGGIQWERAGRAPWYSASEIMRPWHEIRERAEIPEVIPYALRHSSIVRGIRANLPIRLVAALHDTSVAMIERHYGRWIADGLDELAARAVVPLVPPDDGRKVVPMLERA</sequence>
<name>A0ABY8DB45_9HYPH</name>
<dbReference type="RefSeq" id="WP_280659246.1">
    <property type="nucleotide sequence ID" value="NZ_CP120373.1"/>
</dbReference>
<feature type="domain" description="Tyr recombinase" evidence="2">
    <location>
        <begin position="74"/>
        <end position="273"/>
    </location>
</feature>
<keyword evidence="1" id="KW-0233">DNA recombination</keyword>
<gene>
    <name evidence="3" type="ORF">PZN02_003555</name>
</gene>
<dbReference type="Gene3D" id="1.10.443.10">
    <property type="entry name" value="Intergrase catalytic core"/>
    <property type="match status" value="1"/>
</dbReference>
<dbReference type="InterPro" id="IPR002104">
    <property type="entry name" value="Integrase_catalytic"/>
</dbReference>
<protein>
    <submittedName>
        <fullName evidence="3">Tyrosine-type recombinase/integrase</fullName>
    </submittedName>
</protein>
<dbReference type="InterPro" id="IPR013762">
    <property type="entry name" value="Integrase-like_cat_sf"/>
</dbReference>
<dbReference type="InterPro" id="IPR011010">
    <property type="entry name" value="DNA_brk_join_enz"/>
</dbReference>
<dbReference type="PROSITE" id="PS51898">
    <property type="entry name" value="TYR_RECOMBINASE"/>
    <property type="match status" value="1"/>
</dbReference>
<evidence type="ECO:0000313" key="3">
    <source>
        <dbReference type="EMBL" id="WEX87188.1"/>
    </source>
</evidence>
<dbReference type="SUPFAM" id="SSF56349">
    <property type="entry name" value="DNA breaking-rejoining enzymes"/>
    <property type="match status" value="1"/>
</dbReference>
<dbReference type="EMBL" id="CP120373">
    <property type="protein sequence ID" value="WEX87188.1"/>
    <property type="molecule type" value="Genomic_DNA"/>
</dbReference>
<reference evidence="3 4" key="1">
    <citation type="submission" date="2023-03" db="EMBL/GenBank/DDBJ databases">
        <authorList>
            <person name="Kaur S."/>
            <person name="Espinosa-Saiz D."/>
            <person name="Velazquez E."/>
            <person name="Menendez E."/>
            <person name="diCenzo G.C."/>
        </authorList>
    </citation>
    <scope>NUCLEOTIDE SEQUENCE [LARGE SCALE GENOMIC DNA]</scope>
    <source>
        <strain evidence="3 4">LMG 24692</strain>
    </source>
</reference>
<dbReference type="Proteomes" id="UP001229355">
    <property type="component" value="Chromosome 1"/>
</dbReference>
<keyword evidence="4" id="KW-1185">Reference proteome</keyword>
<accession>A0ABY8DB45</accession>
<evidence type="ECO:0000259" key="2">
    <source>
        <dbReference type="PROSITE" id="PS51898"/>
    </source>
</evidence>